<dbReference type="Gene3D" id="1.10.238.10">
    <property type="entry name" value="EF-hand"/>
    <property type="match status" value="3"/>
</dbReference>
<dbReference type="GO" id="GO:0016197">
    <property type="term" value="P:endosomal transport"/>
    <property type="evidence" value="ECO:0007669"/>
    <property type="project" value="TreeGrafter"/>
</dbReference>
<dbReference type="PROSITE" id="PS50031">
    <property type="entry name" value="EH"/>
    <property type="match status" value="3"/>
</dbReference>
<dbReference type="InterPro" id="IPR009060">
    <property type="entry name" value="UBA-like_sf"/>
</dbReference>
<organism evidence="5 6">
    <name type="scientific">Coprinopsis cinerea (strain Okayama-7 / 130 / ATCC MYA-4618 / FGSC 9003)</name>
    <name type="common">Inky cap fungus</name>
    <name type="synonym">Hormographiella aspergillata</name>
    <dbReference type="NCBI Taxonomy" id="240176"/>
    <lineage>
        <taxon>Eukaryota</taxon>
        <taxon>Fungi</taxon>
        <taxon>Dikarya</taxon>
        <taxon>Basidiomycota</taxon>
        <taxon>Agaricomycotina</taxon>
        <taxon>Agaricomycetes</taxon>
        <taxon>Agaricomycetidae</taxon>
        <taxon>Agaricales</taxon>
        <taxon>Agaricineae</taxon>
        <taxon>Psathyrellaceae</taxon>
        <taxon>Coprinopsis</taxon>
    </lineage>
</organism>
<dbReference type="eggNOG" id="KOG0998">
    <property type="taxonomic scope" value="Eukaryota"/>
</dbReference>
<feature type="domain" description="EH" evidence="3">
    <location>
        <begin position="11"/>
        <end position="97"/>
    </location>
</feature>
<reference evidence="5 6" key="1">
    <citation type="journal article" date="2010" name="Proc. Natl. Acad. Sci. U.S.A.">
        <title>Insights into evolution of multicellular fungi from the assembled chromosomes of the mushroom Coprinopsis cinerea (Coprinus cinereus).</title>
        <authorList>
            <person name="Stajich J.E."/>
            <person name="Wilke S.K."/>
            <person name="Ahren D."/>
            <person name="Au C.H."/>
            <person name="Birren B.W."/>
            <person name="Borodovsky M."/>
            <person name="Burns C."/>
            <person name="Canback B."/>
            <person name="Casselton L.A."/>
            <person name="Cheng C.K."/>
            <person name="Deng J."/>
            <person name="Dietrich F.S."/>
            <person name="Fargo D.C."/>
            <person name="Farman M.L."/>
            <person name="Gathman A.C."/>
            <person name="Goldberg J."/>
            <person name="Guigo R."/>
            <person name="Hoegger P.J."/>
            <person name="Hooker J.B."/>
            <person name="Huggins A."/>
            <person name="James T.Y."/>
            <person name="Kamada T."/>
            <person name="Kilaru S."/>
            <person name="Kodira C."/>
            <person name="Kues U."/>
            <person name="Kupfer D."/>
            <person name="Kwan H.S."/>
            <person name="Lomsadze A."/>
            <person name="Li W."/>
            <person name="Lilly W.W."/>
            <person name="Ma L.J."/>
            <person name="Mackey A.J."/>
            <person name="Manning G."/>
            <person name="Martin F."/>
            <person name="Muraguchi H."/>
            <person name="Natvig D.O."/>
            <person name="Palmerini H."/>
            <person name="Ramesh M.A."/>
            <person name="Rehmeyer C.J."/>
            <person name="Roe B.A."/>
            <person name="Shenoy N."/>
            <person name="Stanke M."/>
            <person name="Ter-Hovhannisyan V."/>
            <person name="Tunlid A."/>
            <person name="Velagapudi R."/>
            <person name="Vision T.J."/>
            <person name="Zeng Q."/>
            <person name="Zolan M.E."/>
            <person name="Pukkila P.J."/>
        </authorList>
    </citation>
    <scope>NUCLEOTIDE SEQUENCE [LARGE SCALE GENOMIC DNA]</scope>
    <source>
        <strain evidence="6">Okayama-7 / 130 / ATCC MYA-4618 / FGSC 9003</strain>
    </source>
</reference>
<feature type="compositionally biased region" description="Polar residues" evidence="1">
    <location>
        <begin position="246"/>
        <end position="265"/>
    </location>
</feature>
<proteinExistence type="predicted"/>
<dbReference type="VEuPathDB" id="FungiDB:CC1G_05179"/>
<dbReference type="SUPFAM" id="SSF47473">
    <property type="entry name" value="EF-hand"/>
    <property type="match status" value="3"/>
</dbReference>
<dbReference type="STRING" id="240176.A8NG54"/>
<dbReference type="PANTHER" id="PTHR11216">
    <property type="entry name" value="EH DOMAIN"/>
    <property type="match status" value="1"/>
</dbReference>
<evidence type="ECO:0000256" key="1">
    <source>
        <dbReference type="SAM" id="MobiDB-lite"/>
    </source>
</evidence>
<evidence type="ECO:0000313" key="5">
    <source>
        <dbReference type="EMBL" id="EAU88413.1"/>
    </source>
</evidence>
<feature type="domain" description="EF-hand" evidence="4">
    <location>
        <begin position="338"/>
        <end position="373"/>
    </location>
</feature>
<feature type="compositionally biased region" description="Low complexity" evidence="1">
    <location>
        <begin position="1049"/>
        <end position="1073"/>
    </location>
</feature>
<dbReference type="OMA" id="MSKFTPT"/>
<name>A8NG54_COPC7</name>
<dbReference type="InterPro" id="IPR011992">
    <property type="entry name" value="EF-hand-dom_pair"/>
</dbReference>
<dbReference type="InterPro" id="IPR002048">
    <property type="entry name" value="EF_hand_dom"/>
</dbReference>
<dbReference type="SUPFAM" id="SSF46934">
    <property type="entry name" value="UBA-like"/>
    <property type="match status" value="1"/>
</dbReference>
<feature type="compositionally biased region" description="Polar residues" evidence="1">
    <location>
        <begin position="802"/>
        <end position="812"/>
    </location>
</feature>
<feature type="compositionally biased region" description="Acidic residues" evidence="1">
    <location>
        <begin position="656"/>
        <end position="665"/>
    </location>
</feature>
<evidence type="ECO:0000313" key="6">
    <source>
        <dbReference type="Proteomes" id="UP000001861"/>
    </source>
</evidence>
<accession>A8NG54</accession>
<dbReference type="Pfam" id="PF12763">
    <property type="entry name" value="EH"/>
    <property type="match status" value="3"/>
</dbReference>
<dbReference type="Gene3D" id="1.10.8.10">
    <property type="entry name" value="DNA helicase RuvA subunit, C-terminal domain"/>
    <property type="match status" value="1"/>
</dbReference>
<dbReference type="Proteomes" id="UP000001861">
    <property type="component" value="Unassembled WGS sequence"/>
</dbReference>
<feature type="region of interest" description="Disordered" evidence="1">
    <location>
        <begin position="381"/>
        <end position="518"/>
    </location>
</feature>
<feature type="compositionally biased region" description="Low complexity" evidence="1">
    <location>
        <begin position="1190"/>
        <end position="1202"/>
    </location>
</feature>
<feature type="region of interest" description="Disordered" evidence="1">
    <location>
        <begin position="246"/>
        <end position="289"/>
    </location>
</feature>
<dbReference type="CDD" id="cd00052">
    <property type="entry name" value="EH"/>
    <property type="match status" value="3"/>
</dbReference>
<dbReference type="GO" id="GO:0005737">
    <property type="term" value="C:cytoplasm"/>
    <property type="evidence" value="ECO:0007669"/>
    <property type="project" value="TreeGrafter"/>
</dbReference>
<feature type="region of interest" description="Disordered" evidence="1">
    <location>
        <begin position="1049"/>
        <end position="1264"/>
    </location>
</feature>
<feature type="domain" description="EH" evidence="3">
    <location>
        <begin position="305"/>
        <end position="394"/>
    </location>
</feature>
<dbReference type="PANTHER" id="PTHR11216:SF170">
    <property type="entry name" value="DYNAMIN ASSOCIATED PROTEIN 160, ISOFORM D"/>
    <property type="match status" value="1"/>
</dbReference>
<dbReference type="GO" id="GO:0005509">
    <property type="term" value="F:calcium ion binding"/>
    <property type="evidence" value="ECO:0007669"/>
    <property type="project" value="InterPro"/>
</dbReference>
<dbReference type="PROSITE" id="PS50030">
    <property type="entry name" value="UBA"/>
    <property type="match status" value="1"/>
</dbReference>
<dbReference type="InParanoid" id="A8NG54"/>
<evidence type="ECO:0000259" key="3">
    <source>
        <dbReference type="PROSITE" id="PS50031"/>
    </source>
</evidence>
<comment type="caution">
    <text evidence="5">The sequence shown here is derived from an EMBL/GenBank/DDBJ whole genome shotgun (WGS) entry which is preliminary data.</text>
</comment>
<feature type="compositionally biased region" description="Basic and acidic residues" evidence="1">
    <location>
        <begin position="931"/>
        <end position="940"/>
    </location>
</feature>
<feature type="domain" description="UBA" evidence="2">
    <location>
        <begin position="1258"/>
        <end position="1300"/>
    </location>
</feature>
<feature type="compositionally biased region" description="Basic and acidic residues" evidence="1">
    <location>
        <begin position="1203"/>
        <end position="1213"/>
    </location>
</feature>
<protein>
    <submittedName>
        <fullName evidence="5">UBA/TS-N domain-containing protein</fullName>
    </submittedName>
</protein>
<feature type="compositionally biased region" description="Polar residues" evidence="1">
    <location>
        <begin position="743"/>
        <end position="752"/>
    </location>
</feature>
<feature type="compositionally biased region" description="Polar residues" evidence="1">
    <location>
        <begin position="419"/>
        <end position="450"/>
    </location>
</feature>
<dbReference type="SMART" id="SM00027">
    <property type="entry name" value="EH"/>
    <property type="match status" value="3"/>
</dbReference>
<dbReference type="InterPro" id="IPR015940">
    <property type="entry name" value="UBA"/>
</dbReference>
<dbReference type="KEGG" id="cci:CC1G_05179"/>
<feature type="compositionally biased region" description="Pro residues" evidence="1">
    <location>
        <begin position="685"/>
        <end position="695"/>
    </location>
</feature>
<evidence type="ECO:0000259" key="4">
    <source>
        <dbReference type="PROSITE" id="PS50222"/>
    </source>
</evidence>
<evidence type="ECO:0000259" key="2">
    <source>
        <dbReference type="PROSITE" id="PS50030"/>
    </source>
</evidence>
<dbReference type="InterPro" id="IPR000261">
    <property type="entry name" value="EH_dom"/>
</dbReference>
<sequence length="1301" mass="137352">MPANITPTPAEASLVNQIFLHADPQKLGVITGDAAVKVFDGSKLPAAVLGEIWSLADEDNNGWLSKKGVAIVVRLMGWAQKGEPVSEALIQKPGPLPRIEGISTVTQQNTGMSLPKSPLPYFPPLSPQDKEKFDSYFIKYGATNGLLSGEKARDVFLKSKLPNEQLLQIWNLADTQDRGALDSTDFAIGMYFIQGLMSGKISFIPTSLPPGLYQQAGGGGVASHMTGGSGNFSPAPGSAFSIQPQYTGQRSQIQPNHTGMSNQARSPALPPRPAVPSIAARSLSPPIRPPVSVAPTPAWDITPADKARFDQWFDDLDKDKVGFIEGSVAVPFMIQSGLPGEVLAVVWDLSDLNNDGKLTRDGFAVAMHLIQRKLGGGEIPATLPPSLIPPSMRQAQPPAAPEPQKDLFSFDDSPPASPVPSQATGNKYQTLQPQRTGPLQTMTPQPTGGRSVSMPLDPFAASLQQPNYTGSARNLLDDDEPTTSTSPPLQDQSAEIGNVKNQLASTNNSLEKTRSDREAIEQSLATQASQLSALQVQLSSAKAAYETEIKLFTTLKDRHTSQQAEIEKIRQELISAESDLSAKRVEKAEIEGAFMRDKEDKRELERRMIEAGQQIEAIKAEVEKLKKAAKQQKGLLAIAKKQLATKEAERAKAQDELQEANAELEEVTKETEETEAALAKLEMPQPKPAAPPIPPRATSSETIASADTLAFAASQPLPVTPDPVVSPSASIKSNNPFERLAMGNSQSRTGSPFSPFPSAPVGNPAEDDDIFASFAQPEKALSDEGGAQSTEGLPYDAPEPARTQSPDNSNKLTVEASEQPPVSPNETELFHTPPTSARALSPSDTSLHSLDGASSKFPAIDAVTAQISNEVAAAPASSKPANGNDDFDDLFGSAIQEKEIDESDSSDESDDEIPLAELNKSGNKPPAASQDSEKSKEGAKPAENNAQSFDDIFASSPPTKPTETAPPAATSDFDDIFNPTPAAVATQPTGDVAKSNGDADLFPPVDSKPAVAGVDAFDEALGLSTSTASKPAPAPAFSFDAAFDDNFDFSAAKADSPPVTAAAQPAQPPAAATNGASFDDIFSTAGPVNGHSGEATTSTTPSQISAQPTEAPKPEPAATSFDEAFNPAPTASPKPAPTVSTSSPPPTAPSTSPFPTGSPTTSPKNSLSSGRPRPSSPLAVRSHTPPPRTSSPKPRLSSSSSKDGLEKPKEPAPRHSKLSLRLPFGKKKNKDKHEPMPTTSSSHLTPHKETPERSVTPAGDDDVEAVKQLTDMGFSRSQAIDALERYGYDVPRALNTLLGAP</sequence>
<dbReference type="GO" id="GO:0005886">
    <property type="term" value="C:plasma membrane"/>
    <property type="evidence" value="ECO:0007669"/>
    <property type="project" value="TreeGrafter"/>
</dbReference>
<dbReference type="Pfam" id="PF00627">
    <property type="entry name" value="UBA"/>
    <property type="match status" value="1"/>
</dbReference>
<feature type="compositionally biased region" description="Polar residues" evidence="1">
    <location>
        <begin position="727"/>
        <end position="736"/>
    </location>
</feature>
<feature type="compositionally biased region" description="Basic residues" evidence="1">
    <location>
        <begin position="1214"/>
        <end position="1230"/>
    </location>
</feature>
<feature type="region of interest" description="Disordered" evidence="1">
    <location>
        <begin position="646"/>
        <end position="853"/>
    </location>
</feature>
<feature type="region of interest" description="Disordered" evidence="1">
    <location>
        <begin position="872"/>
        <end position="1006"/>
    </location>
</feature>
<dbReference type="GO" id="GO:0006897">
    <property type="term" value="P:endocytosis"/>
    <property type="evidence" value="ECO:0007669"/>
    <property type="project" value="TreeGrafter"/>
</dbReference>
<dbReference type="SMART" id="SM00165">
    <property type="entry name" value="UBA"/>
    <property type="match status" value="1"/>
</dbReference>
<feature type="compositionally biased region" description="Polar residues" evidence="1">
    <location>
        <begin position="1094"/>
        <end position="1105"/>
    </location>
</feature>
<dbReference type="RefSeq" id="XP_001833479.1">
    <property type="nucleotide sequence ID" value="XM_001833427.1"/>
</dbReference>
<dbReference type="PROSITE" id="PS50222">
    <property type="entry name" value="EF_HAND_2"/>
    <property type="match status" value="1"/>
</dbReference>
<feature type="compositionally biased region" description="Low complexity" evidence="1">
    <location>
        <begin position="954"/>
        <end position="971"/>
    </location>
</feature>
<feature type="compositionally biased region" description="Basic and acidic residues" evidence="1">
    <location>
        <begin position="646"/>
        <end position="655"/>
    </location>
</feature>
<feature type="compositionally biased region" description="Low complexity" evidence="1">
    <location>
        <begin position="1149"/>
        <end position="1178"/>
    </location>
</feature>
<feature type="domain" description="EH" evidence="3">
    <location>
        <begin position="129"/>
        <end position="219"/>
    </location>
</feature>
<feature type="compositionally biased region" description="Polar residues" evidence="1">
    <location>
        <begin position="462"/>
        <end position="472"/>
    </location>
</feature>
<dbReference type="OrthoDB" id="524326at2759"/>
<dbReference type="GeneID" id="6009975"/>
<gene>
    <name evidence="5" type="ORF">CC1G_05179</name>
</gene>
<dbReference type="EMBL" id="AACS02000002">
    <property type="protein sequence ID" value="EAU88413.1"/>
    <property type="molecule type" value="Genomic_DNA"/>
</dbReference>
<feature type="compositionally biased region" description="Polar residues" evidence="1">
    <location>
        <begin position="482"/>
        <end position="510"/>
    </location>
</feature>
<feature type="compositionally biased region" description="Acidic residues" evidence="1">
    <location>
        <begin position="899"/>
        <end position="914"/>
    </location>
</feature>
<keyword evidence="6" id="KW-1185">Reference proteome</keyword>